<dbReference type="GO" id="GO:0046872">
    <property type="term" value="F:metal ion binding"/>
    <property type="evidence" value="ECO:0007669"/>
    <property type="project" value="UniProtKB-KW"/>
</dbReference>
<comment type="similarity">
    <text evidence="2">Belongs to the metallo-beta-lactamase superfamily.</text>
</comment>
<dbReference type="InterPro" id="IPR001279">
    <property type="entry name" value="Metallo-B-lactamas"/>
</dbReference>
<evidence type="ECO:0000259" key="6">
    <source>
        <dbReference type="SMART" id="SM00849"/>
    </source>
</evidence>
<evidence type="ECO:0000313" key="8">
    <source>
        <dbReference type="Proteomes" id="UP000006637"/>
    </source>
</evidence>
<keyword evidence="8" id="KW-1185">Reference proteome</keyword>
<evidence type="ECO:0000313" key="7">
    <source>
        <dbReference type="EMBL" id="ABG03514.1"/>
    </source>
</evidence>
<dbReference type="SMART" id="SM00849">
    <property type="entry name" value="Lactamase_B"/>
    <property type="match status" value="1"/>
</dbReference>
<feature type="domain" description="Metallo-beta-lactamase" evidence="6">
    <location>
        <begin position="43"/>
        <end position="254"/>
    </location>
</feature>
<dbReference type="KEGG" id="rxy:Rxyl_0540"/>
<protein>
    <submittedName>
        <fullName evidence="7">Beta-lactamase-like protein</fullName>
    </submittedName>
</protein>
<dbReference type="RefSeq" id="WP_011563532.1">
    <property type="nucleotide sequence ID" value="NC_008148.1"/>
</dbReference>
<name>Q1AYL4_RUBXD</name>
<keyword evidence="5" id="KW-0862">Zinc</keyword>
<organism evidence="7 8">
    <name type="scientific">Rubrobacter xylanophilus (strain DSM 9941 / JCM 11954 / NBRC 16129 / PRD-1)</name>
    <dbReference type="NCBI Taxonomy" id="266117"/>
    <lineage>
        <taxon>Bacteria</taxon>
        <taxon>Bacillati</taxon>
        <taxon>Actinomycetota</taxon>
        <taxon>Rubrobacteria</taxon>
        <taxon>Rubrobacterales</taxon>
        <taxon>Rubrobacteraceae</taxon>
        <taxon>Rubrobacter</taxon>
    </lineage>
</organism>
<dbReference type="AlphaFoldDB" id="Q1AYL4"/>
<reference evidence="7 8" key="1">
    <citation type="submission" date="2006-06" db="EMBL/GenBank/DDBJ databases">
        <title>Complete sequence of Rubrobacter xylanophilus DSM 9941.</title>
        <authorList>
            <consortium name="US DOE Joint Genome Institute"/>
            <person name="Copeland A."/>
            <person name="Lucas S."/>
            <person name="Lapidus A."/>
            <person name="Barry K."/>
            <person name="Detter J.C."/>
            <person name="Glavina del Rio T."/>
            <person name="Hammon N."/>
            <person name="Israni S."/>
            <person name="Dalin E."/>
            <person name="Tice H."/>
            <person name="Pitluck S."/>
            <person name="Munk A.C."/>
            <person name="Brettin T."/>
            <person name="Bruce D."/>
            <person name="Han C."/>
            <person name="Tapia R."/>
            <person name="Gilna P."/>
            <person name="Schmutz J."/>
            <person name="Larimer F."/>
            <person name="Land M."/>
            <person name="Hauser L."/>
            <person name="Kyrpides N."/>
            <person name="Lykidis A."/>
            <person name="da Costa M.S."/>
            <person name="Rainey F.A."/>
            <person name="Empadinhas N."/>
            <person name="Jolivet E."/>
            <person name="Battista J.R."/>
            <person name="Richardson P."/>
        </authorList>
    </citation>
    <scope>NUCLEOTIDE SEQUENCE [LARGE SCALE GENOMIC DNA]</scope>
    <source>
        <strain evidence="8">DSM 9941 / NBRC 16129 / PRD-1</strain>
    </source>
</reference>
<dbReference type="PANTHER" id="PTHR42978:SF2">
    <property type="entry name" value="102 KBASES UNSTABLE REGION: FROM 1 TO 119443"/>
    <property type="match status" value="1"/>
</dbReference>
<gene>
    <name evidence="7" type="ordered locus">Rxyl_0540</name>
</gene>
<dbReference type="PhylomeDB" id="Q1AYL4"/>
<dbReference type="Gene3D" id="3.60.15.10">
    <property type="entry name" value="Ribonuclease Z/Hydroxyacylglutathione hydrolase-like"/>
    <property type="match status" value="1"/>
</dbReference>
<dbReference type="PANTHER" id="PTHR42978">
    <property type="entry name" value="QUORUM-QUENCHING LACTONASE YTNP-RELATED-RELATED"/>
    <property type="match status" value="1"/>
</dbReference>
<dbReference type="SUPFAM" id="SSF56281">
    <property type="entry name" value="Metallo-hydrolase/oxidoreductase"/>
    <property type="match status" value="1"/>
</dbReference>
<dbReference type="InterPro" id="IPR036866">
    <property type="entry name" value="RibonucZ/Hydroxyglut_hydro"/>
</dbReference>
<comment type="cofactor">
    <cofactor evidence="1">
        <name>Zn(2+)</name>
        <dbReference type="ChEBI" id="CHEBI:29105"/>
    </cofactor>
</comment>
<dbReference type="Proteomes" id="UP000006637">
    <property type="component" value="Chromosome"/>
</dbReference>
<dbReference type="eggNOG" id="COG0491">
    <property type="taxonomic scope" value="Bacteria"/>
</dbReference>
<dbReference type="GO" id="GO:0016787">
    <property type="term" value="F:hydrolase activity"/>
    <property type="evidence" value="ECO:0007669"/>
    <property type="project" value="UniProtKB-KW"/>
</dbReference>
<evidence type="ECO:0000256" key="4">
    <source>
        <dbReference type="ARBA" id="ARBA00022801"/>
    </source>
</evidence>
<dbReference type="InterPro" id="IPR051013">
    <property type="entry name" value="MBL_superfamily_lactonases"/>
</dbReference>
<dbReference type="Pfam" id="PF00753">
    <property type="entry name" value="Lactamase_B"/>
    <property type="match status" value="1"/>
</dbReference>
<keyword evidence="3" id="KW-0479">Metal-binding</keyword>
<dbReference type="CDD" id="cd07729">
    <property type="entry name" value="AHL_lactonase_MBL-fold"/>
    <property type="match status" value="1"/>
</dbReference>
<evidence type="ECO:0000256" key="2">
    <source>
        <dbReference type="ARBA" id="ARBA00007749"/>
    </source>
</evidence>
<dbReference type="HOGENOM" id="CLU_030571_3_2_11"/>
<dbReference type="STRING" id="266117.Rxyl_0540"/>
<keyword evidence="4" id="KW-0378">Hydrolase</keyword>
<dbReference type="EMBL" id="CP000386">
    <property type="protein sequence ID" value="ABG03514.1"/>
    <property type="molecule type" value="Genomic_DNA"/>
</dbReference>
<accession>Q1AYL4</accession>
<evidence type="ECO:0000256" key="3">
    <source>
        <dbReference type="ARBA" id="ARBA00022723"/>
    </source>
</evidence>
<proteinExistence type="inferred from homology"/>
<evidence type="ECO:0000256" key="5">
    <source>
        <dbReference type="ARBA" id="ARBA00022833"/>
    </source>
</evidence>
<sequence length="273" mass="31390">MADCKVKVLDHGVLECDQELITPLQSLATAENKQTTSKWIRVPTFSLIIEHPEIVVGVDNGNHPEAMRGYWPEHLRSIFPWVHSEADEYANRLEQAGYAPTDLDLMVQSHLHLDHAGCLYLFEDTGVPVLVHEAEMREALYAAYALPVEKRGGYHRPDFCRDVNYRPTRKDRFELAEDLWVFNFPGHTPGVLGVLFRAAGRWYLYPNDGVWTRANYEQGLLPSILWSSRHYWDTTLPLVREIVEEYEATLVFSHDLEDFGKLKGYEDFEVVGG</sequence>
<evidence type="ECO:0000256" key="1">
    <source>
        <dbReference type="ARBA" id="ARBA00001947"/>
    </source>
</evidence>